<dbReference type="Pfam" id="PF13426">
    <property type="entry name" value="PAS_9"/>
    <property type="match status" value="1"/>
</dbReference>
<reference evidence="6 7" key="1">
    <citation type="submission" date="2016-05" db="EMBL/GenBank/DDBJ databases">
        <title>A degradative enzymes factory behind the ericoid mycorrhizal symbiosis.</title>
        <authorList>
            <consortium name="DOE Joint Genome Institute"/>
            <person name="Martino E."/>
            <person name="Morin E."/>
            <person name="Grelet G."/>
            <person name="Kuo A."/>
            <person name="Kohler A."/>
            <person name="Daghino S."/>
            <person name="Barry K."/>
            <person name="Choi C."/>
            <person name="Cichocki N."/>
            <person name="Clum A."/>
            <person name="Copeland A."/>
            <person name="Hainaut M."/>
            <person name="Haridas S."/>
            <person name="Labutti K."/>
            <person name="Lindquist E."/>
            <person name="Lipzen A."/>
            <person name="Khouja H.-R."/>
            <person name="Murat C."/>
            <person name="Ohm R."/>
            <person name="Olson A."/>
            <person name="Spatafora J."/>
            <person name="Veneault-Fourrey C."/>
            <person name="Henrissat B."/>
            <person name="Grigoriev I."/>
            <person name="Martin F."/>
            <person name="Perotto S."/>
        </authorList>
    </citation>
    <scope>NUCLEOTIDE SEQUENCE [LARGE SCALE GENOMIC DNA]</scope>
    <source>
        <strain evidence="6 7">UAMH 7357</strain>
    </source>
</reference>
<evidence type="ECO:0000313" key="7">
    <source>
        <dbReference type="Proteomes" id="UP000235672"/>
    </source>
</evidence>
<gene>
    <name evidence="6" type="ORF">NA56DRAFT_146359</name>
</gene>
<evidence type="ECO:0000313" key="6">
    <source>
        <dbReference type="EMBL" id="PMD27744.1"/>
    </source>
</evidence>
<evidence type="ECO:0000256" key="2">
    <source>
        <dbReference type="ARBA" id="ARBA00022643"/>
    </source>
</evidence>
<evidence type="ECO:0000256" key="1">
    <source>
        <dbReference type="ARBA" id="ARBA00022630"/>
    </source>
</evidence>
<organism evidence="6 7">
    <name type="scientific">Hyaloscypha hepaticicola</name>
    <dbReference type="NCBI Taxonomy" id="2082293"/>
    <lineage>
        <taxon>Eukaryota</taxon>
        <taxon>Fungi</taxon>
        <taxon>Dikarya</taxon>
        <taxon>Ascomycota</taxon>
        <taxon>Pezizomycotina</taxon>
        <taxon>Leotiomycetes</taxon>
        <taxon>Helotiales</taxon>
        <taxon>Hyaloscyphaceae</taxon>
        <taxon>Hyaloscypha</taxon>
    </lineage>
</organism>
<evidence type="ECO:0000259" key="5">
    <source>
        <dbReference type="Pfam" id="PF13426"/>
    </source>
</evidence>
<dbReference type="STRING" id="1745343.A0A2J6QNC8"/>
<name>A0A2J6QNC8_9HELO</name>
<keyword evidence="7" id="KW-1185">Reference proteome</keyword>
<keyword evidence="1" id="KW-0285">Flavoprotein</keyword>
<dbReference type="SUPFAM" id="SSF55785">
    <property type="entry name" value="PYP-like sensor domain (PAS domain)"/>
    <property type="match status" value="1"/>
</dbReference>
<dbReference type="Proteomes" id="UP000235672">
    <property type="component" value="Unassembled WGS sequence"/>
</dbReference>
<feature type="domain" description="PAS" evidence="5">
    <location>
        <begin position="107"/>
        <end position="199"/>
    </location>
</feature>
<feature type="region of interest" description="Disordered" evidence="4">
    <location>
        <begin position="40"/>
        <end position="59"/>
    </location>
</feature>
<dbReference type="OrthoDB" id="447251at2759"/>
<accession>A0A2J6QNC8</accession>
<proteinExistence type="predicted"/>
<evidence type="ECO:0000256" key="3">
    <source>
        <dbReference type="ARBA" id="ARBA00022991"/>
    </source>
</evidence>
<dbReference type="CDD" id="cd00130">
    <property type="entry name" value="PAS"/>
    <property type="match status" value="1"/>
</dbReference>
<sequence>MTRAEYQEQRRRLEEFRRSAELATAQGAAGSSVIAFRDSSGQDVSMRGGSTPPQQRQDPLIYPGLYSPSGFDMMGILVRVRQRPNPTINIGNIDSGVALVLCDSALPDMPIVYCSEPFENLTGYTSSQILGHNCRFLQHPRGSYCRDEGANAANEHSRKEIKEKFAKGEEARVKFCNFTSEGRMFVNVLTTIPITWEEGLGQEKRYIVGFQADESRIYSG</sequence>
<dbReference type="EMBL" id="KZ613465">
    <property type="protein sequence ID" value="PMD27744.1"/>
    <property type="molecule type" value="Genomic_DNA"/>
</dbReference>
<dbReference type="AlphaFoldDB" id="A0A2J6QNC8"/>
<dbReference type="PANTHER" id="PTHR47429:SF7">
    <property type="entry name" value="GATA-FACTOR"/>
    <property type="match status" value="1"/>
</dbReference>
<dbReference type="InterPro" id="IPR035965">
    <property type="entry name" value="PAS-like_dom_sf"/>
</dbReference>
<keyword evidence="3" id="KW-0157">Chromophore</keyword>
<dbReference type="PANTHER" id="PTHR47429">
    <property type="entry name" value="PROTEIN TWIN LOV 1"/>
    <property type="match status" value="1"/>
</dbReference>
<dbReference type="Gene3D" id="3.30.450.20">
    <property type="entry name" value="PAS domain"/>
    <property type="match status" value="1"/>
</dbReference>
<protein>
    <recommendedName>
        <fullName evidence="5">PAS domain-containing protein</fullName>
    </recommendedName>
</protein>
<dbReference type="InterPro" id="IPR000014">
    <property type="entry name" value="PAS"/>
</dbReference>
<keyword evidence="2" id="KW-0288">FMN</keyword>
<evidence type="ECO:0000256" key="4">
    <source>
        <dbReference type="SAM" id="MobiDB-lite"/>
    </source>
</evidence>
<dbReference type="GO" id="GO:0005634">
    <property type="term" value="C:nucleus"/>
    <property type="evidence" value="ECO:0007669"/>
    <property type="project" value="TreeGrafter"/>
</dbReference>